<dbReference type="RefSeq" id="WP_200760549.1">
    <property type="nucleotide sequence ID" value="NZ_AP023366.1"/>
</dbReference>
<dbReference type="AlphaFoldDB" id="A0A7I8DCJ8"/>
<keyword evidence="6" id="KW-0808">Transferase</keyword>
<comment type="function">
    <text evidence="21">Peptidoglycan polymerase that is essential for cell division.</text>
</comment>
<dbReference type="InterPro" id="IPR001182">
    <property type="entry name" value="FtsW/RodA"/>
</dbReference>
<feature type="transmembrane region" description="Helical" evidence="22">
    <location>
        <begin position="186"/>
        <end position="204"/>
    </location>
</feature>
<keyword evidence="13" id="KW-0961">Cell wall biogenesis/degradation</keyword>
<evidence type="ECO:0000256" key="17">
    <source>
        <dbReference type="ARBA" id="ARBA00041185"/>
    </source>
</evidence>
<evidence type="ECO:0000256" key="7">
    <source>
        <dbReference type="ARBA" id="ARBA00022692"/>
    </source>
</evidence>
<dbReference type="GO" id="GO:0032153">
    <property type="term" value="C:cell division site"/>
    <property type="evidence" value="ECO:0007669"/>
    <property type="project" value="TreeGrafter"/>
</dbReference>
<protein>
    <recommendedName>
        <fullName evidence="17">Probable peptidoglycan glycosyltransferase FtsW</fullName>
        <ecNumber evidence="19">2.4.99.28</ecNumber>
    </recommendedName>
    <alternativeName>
        <fullName evidence="18">Cell division protein FtsW</fullName>
    </alternativeName>
    <alternativeName>
        <fullName evidence="15">Cell wall polymerase</fullName>
    </alternativeName>
    <alternativeName>
        <fullName evidence="14">Peptidoglycan polymerase</fullName>
    </alternativeName>
</protein>
<dbReference type="PANTHER" id="PTHR30474">
    <property type="entry name" value="CELL CYCLE PROTEIN"/>
    <property type="match status" value="1"/>
</dbReference>
<evidence type="ECO:0000256" key="8">
    <source>
        <dbReference type="ARBA" id="ARBA00022960"/>
    </source>
</evidence>
<keyword evidence="10 22" id="KW-1133">Transmembrane helix</keyword>
<evidence type="ECO:0000256" key="5">
    <source>
        <dbReference type="ARBA" id="ARBA00022676"/>
    </source>
</evidence>
<keyword evidence="3" id="KW-1003">Cell membrane</keyword>
<evidence type="ECO:0000256" key="14">
    <source>
        <dbReference type="ARBA" id="ARBA00032370"/>
    </source>
</evidence>
<keyword evidence="11 22" id="KW-0472">Membrane</keyword>
<feature type="transmembrane region" description="Helical" evidence="22">
    <location>
        <begin position="141"/>
        <end position="158"/>
    </location>
</feature>
<dbReference type="GO" id="GO:0009252">
    <property type="term" value="P:peptidoglycan biosynthetic process"/>
    <property type="evidence" value="ECO:0007669"/>
    <property type="project" value="UniProtKB-KW"/>
</dbReference>
<dbReference type="PANTHER" id="PTHR30474:SF2">
    <property type="entry name" value="PEPTIDOGLYCAN GLYCOSYLTRANSFERASE FTSW-RELATED"/>
    <property type="match status" value="1"/>
</dbReference>
<evidence type="ECO:0000256" key="18">
    <source>
        <dbReference type="ARBA" id="ARBA00041418"/>
    </source>
</evidence>
<dbReference type="GO" id="GO:0008360">
    <property type="term" value="P:regulation of cell shape"/>
    <property type="evidence" value="ECO:0007669"/>
    <property type="project" value="UniProtKB-KW"/>
</dbReference>
<feature type="transmembrane region" description="Helical" evidence="22">
    <location>
        <begin position="109"/>
        <end position="129"/>
    </location>
</feature>
<organism evidence="23 24">
    <name type="scientific">Effusibacillus dendaii</name>
    <dbReference type="NCBI Taxonomy" id="2743772"/>
    <lineage>
        <taxon>Bacteria</taxon>
        <taxon>Bacillati</taxon>
        <taxon>Bacillota</taxon>
        <taxon>Bacilli</taxon>
        <taxon>Bacillales</taxon>
        <taxon>Alicyclobacillaceae</taxon>
        <taxon>Effusibacillus</taxon>
    </lineage>
</organism>
<dbReference type="EMBL" id="AP023366">
    <property type="protein sequence ID" value="BCJ86556.1"/>
    <property type="molecule type" value="Genomic_DNA"/>
</dbReference>
<evidence type="ECO:0000256" key="2">
    <source>
        <dbReference type="ARBA" id="ARBA00004752"/>
    </source>
</evidence>
<proteinExistence type="inferred from homology"/>
<dbReference type="EC" id="2.4.99.28" evidence="19"/>
<feature type="transmembrane region" description="Helical" evidence="22">
    <location>
        <begin position="164"/>
        <end position="181"/>
    </location>
</feature>
<comment type="catalytic activity">
    <reaction evidence="20">
        <text>[GlcNAc-(1-&gt;4)-Mur2Ac(oyl-L-Ala-gamma-D-Glu-L-Lys-D-Ala-D-Ala)](n)-di-trans,octa-cis-undecaprenyl diphosphate + beta-D-GlcNAc-(1-&gt;4)-Mur2Ac(oyl-L-Ala-gamma-D-Glu-L-Lys-D-Ala-D-Ala)-di-trans,octa-cis-undecaprenyl diphosphate = [GlcNAc-(1-&gt;4)-Mur2Ac(oyl-L-Ala-gamma-D-Glu-L-Lys-D-Ala-D-Ala)](n+1)-di-trans,octa-cis-undecaprenyl diphosphate + di-trans,octa-cis-undecaprenyl diphosphate + H(+)</text>
        <dbReference type="Rhea" id="RHEA:23708"/>
        <dbReference type="Rhea" id="RHEA-COMP:9602"/>
        <dbReference type="Rhea" id="RHEA-COMP:9603"/>
        <dbReference type="ChEBI" id="CHEBI:15378"/>
        <dbReference type="ChEBI" id="CHEBI:58405"/>
        <dbReference type="ChEBI" id="CHEBI:60033"/>
        <dbReference type="ChEBI" id="CHEBI:78435"/>
        <dbReference type="EC" id="2.4.99.28"/>
    </reaction>
</comment>
<feature type="transmembrane region" description="Helical" evidence="22">
    <location>
        <begin position="305"/>
        <end position="333"/>
    </location>
</feature>
<comment type="similarity">
    <text evidence="16">Belongs to the SEDS family. FtsW subfamily.</text>
</comment>
<evidence type="ECO:0000256" key="11">
    <source>
        <dbReference type="ARBA" id="ARBA00023136"/>
    </source>
</evidence>
<name>A0A7I8DCJ8_9BACL</name>
<feature type="transmembrane region" description="Helical" evidence="22">
    <location>
        <begin position="79"/>
        <end position="97"/>
    </location>
</feature>
<dbReference type="Proteomes" id="UP000593802">
    <property type="component" value="Chromosome"/>
</dbReference>
<accession>A0A7I8DCJ8</accession>
<feature type="transmembrane region" description="Helical" evidence="22">
    <location>
        <begin position="339"/>
        <end position="360"/>
    </location>
</feature>
<reference evidence="23 24" key="1">
    <citation type="submission" date="2020-08" db="EMBL/GenBank/DDBJ databases">
        <title>Complete Genome Sequence of Effusibacillus dendaii Strain skT53, Isolated from Farmland soil.</title>
        <authorList>
            <person name="Konishi T."/>
            <person name="Kawasaki H."/>
        </authorList>
    </citation>
    <scope>NUCLEOTIDE SEQUENCE [LARGE SCALE GENOMIC DNA]</scope>
    <source>
        <strain evidence="24">skT53</strain>
    </source>
</reference>
<evidence type="ECO:0000313" key="24">
    <source>
        <dbReference type="Proteomes" id="UP000593802"/>
    </source>
</evidence>
<dbReference type="KEGG" id="eff:skT53_15410"/>
<comment type="pathway">
    <text evidence="2">Cell wall biogenesis; peptidoglycan biosynthesis.</text>
</comment>
<evidence type="ECO:0000256" key="1">
    <source>
        <dbReference type="ARBA" id="ARBA00004651"/>
    </source>
</evidence>
<dbReference type="GO" id="GO:0015648">
    <property type="term" value="F:lipid-linked peptidoglycan transporter activity"/>
    <property type="evidence" value="ECO:0007669"/>
    <property type="project" value="TreeGrafter"/>
</dbReference>
<keyword evidence="4" id="KW-0132">Cell division</keyword>
<dbReference type="InterPro" id="IPR013437">
    <property type="entry name" value="FtsW"/>
</dbReference>
<dbReference type="GO" id="GO:0008955">
    <property type="term" value="F:peptidoglycan glycosyltransferase activity"/>
    <property type="evidence" value="ECO:0007669"/>
    <property type="project" value="UniProtKB-EC"/>
</dbReference>
<gene>
    <name evidence="23" type="primary">ftsW</name>
    <name evidence="23" type="ORF">skT53_15410</name>
</gene>
<evidence type="ECO:0000256" key="12">
    <source>
        <dbReference type="ARBA" id="ARBA00023306"/>
    </source>
</evidence>
<keyword evidence="8" id="KW-0133">Cell shape</keyword>
<evidence type="ECO:0000256" key="13">
    <source>
        <dbReference type="ARBA" id="ARBA00023316"/>
    </source>
</evidence>
<feature type="transmembrane region" description="Helical" evidence="22">
    <location>
        <begin position="273"/>
        <end position="293"/>
    </location>
</feature>
<sequence length="372" mass="41269">MNLPRHRPDFVILIVTLLLVSIGLLSIYSASIIWAYQELDKPPNYFFVRQCIWAFVGLIIMLVIMNLPFWRLRKPLKLLIPLSFVMLLMVFLFPGVNGAHRWIYIGSNTIQPSEIAVLTLVIYLSHLLTKKQDVVNNFKKTVVPVMAIAGFFSGLILLEPDMDTAALPVVVAFVLLFGAGVPVRHLMGVALPVASLAILFIFSSDYRRARIFSFLDPFSQQNALGDGFQQVHSLYAIASGGWVGKGLGRSVEKFLYLPEPHTDFIFAIFTEEWGTIGGILLIILFAVLIWRAFRICTLLPDRFGALLAMGITATIGIPVVVNIAMVTGAFPVAGIPLPFITYGGTALLVKLASMGILLNLSRYTIEESEKRR</sequence>
<evidence type="ECO:0000256" key="22">
    <source>
        <dbReference type="SAM" id="Phobius"/>
    </source>
</evidence>
<feature type="transmembrane region" description="Helical" evidence="22">
    <location>
        <begin position="47"/>
        <end position="67"/>
    </location>
</feature>
<dbReference type="Pfam" id="PF01098">
    <property type="entry name" value="FTSW_RODA_SPOVE"/>
    <property type="match status" value="1"/>
</dbReference>
<dbReference type="GO" id="GO:0005886">
    <property type="term" value="C:plasma membrane"/>
    <property type="evidence" value="ECO:0007669"/>
    <property type="project" value="UniProtKB-SubCell"/>
</dbReference>
<evidence type="ECO:0000256" key="16">
    <source>
        <dbReference type="ARBA" id="ARBA00038053"/>
    </source>
</evidence>
<evidence type="ECO:0000256" key="6">
    <source>
        <dbReference type="ARBA" id="ARBA00022679"/>
    </source>
</evidence>
<dbReference type="GO" id="GO:0071555">
    <property type="term" value="P:cell wall organization"/>
    <property type="evidence" value="ECO:0007669"/>
    <property type="project" value="UniProtKB-KW"/>
</dbReference>
<evidence type="ECO:0000256" key="9">
    <source>
        <dbReference type="ARBA" id="ARBA00022984"/>
    </source>
</evidence>
<dbReference type="NCBIfam" id="TIGR02614">
    <property type="entry name" value="ftsW"/>
    <property type="match status" value="1"/>
</dbReference>
<keyword evidence="7 22" id="KW-0812">Transmembrane</keyword>
<evidence type="ECO:0000256" key="4">
    <source>
        <dbReference type="ARBA" id="ARBA00022618"/>
    </source>
</evidence>
<keyword evidence="5" id="KW-0328">Glycosyltransferase</keyword>
<dbReference type="GO" id="GO:0051301">
    <property type="term" value="P:cell division"/>
    <property type="evidence" value="ECO:0007669"/>
    <property type="project" value="UniProtKB-KW"/>
</dbReference>
<feature type="transmembrane region" description="Helical" evidence="22">
    <location>
        <begin position="12"/>
        <end position="35"/>
    </location>
</feature>
<keyword evidence="24" id="KW-1185">Reference proteome</keyword>
<evidence type="ECO:0000256" key="21">
    <source>
        <dbReference type="ARBA" id="ARBA00049966"/>
    </source>
</evidence>
<evidence type="ECO:0000256" key="3">
    <source>
        <dbReference type="ARBA" id="ARBA00022475"/>
    </source>
</evidence>
<evidence type="ECO:0000256" key="20">
    <source>
        <dbReference type="ARBA" id="ARBA00049902"/>
    </source>
</evidence>
<evidence type="ECO:0000256" key="15">
    <source>
        <dbReference type="ARBA" id="ARBA00033270"/>
    </source>
</evidence>
<evidence type="ECO:0000313" key="23">
    <source>
        <dbReference type="EMBL" id="BCJ86556.1"/>
    </source>
</evidence>
<comment type="subcellular location">
    <subcellularLocation>
        <location evidence="1">Cell membrane</location>
        <topology evidence="1">Multi-pass membrane protein</topology>
    </subcellularLocation>
</comment>
<evidence type="ECO:0000256" key="10">
    <source>
        <dbReference type="ARBA" id="ARBA00022989"/>
    </source>
</evidence>
<evidence type="ECO:0000256" key="19">
    <source>
        <dbReference type="ARBA" id="ARBA00044770"/>
    </source>
</evidence>
<keyword evidence="9" id="KW-0573">Peptidoglycan synthesis</keyword>
<keyword evidence="12" id="KW-0131">Cell cycle</keyword>